<gene>
    <name evidence="1" type="ORF">ANN_15184</name>
</gene>
<name>A0ABQ8SFN1_PERAM</name>
<evidence type="ECO:0000313" key="2">
    <source>
        <dbReference type="Proteomes" id="UP001148838"/>
    </source>
</evidence>
<reference evidence="1 2" key="1">
    <citation type="journal article" date="2022" name="Allergy">
        <title>Genome assembly and annotation of Periplaneta americana reveal a comprehensive cockroach allergen profile.</title>
        <authorList>
            <person name="Wang L."/>
            <person name="Xiong Q."/>
            <person name="Saelim N."/>
            <person name="Wang L."/>
            <person name="Nong W."/>
            <person name="Wan A.T."/>
            <person name="Shi M."/>
            <person name="Liu X."/>
            <person name="Cao Q."/>
            <person name="Hui J.H.L."/>
            <person name="Sookrung N."/>
            <person name="Leung T.F."/>
            <person name="Tungtrongchitr A."/>
            <person name="Tsui S.K.W."/>
        </authorList>
    </citation>
    <scope>NUCLEOTIDE SEQUENCE [LARGE SCALE GENOMIC DNA]</scope>
    <source>
        <strain evidence="1">PWHHKU_190912</strain>
    </source>
</reference>
<sequence length="80" mass="8600">MREKTPNLVAGAICSSYCIKLSKMASAGCSEQSDVRKSSEKECMLGSDIESKSSEEGYVPPEIKEEATISNLNKLLTPLG</sequence>
<dbReference type="EMBL" id="JAJSOF020000027">
    <property type="protein sequence ID" value="KAJ4432927.1"/>
    <property type="molecule type" value="Genomic_DNA"/>
</dbReference>
<accession>A0ABQ8SFN1</accession>
<organism evidence="1 2">
    <name type="scientific">Periplaneta americana</name>
    <name type="common">American cockroach</name>
    <name type="synonym">Blatta americana</name>
    <dbReference type="NCBI Taxonomy" id="6978"/>
    <lineage>
        <taxon>Eukaryota</taxon>
        <taxon>Metazoa</taxon>
        <taxon>Ecdysozoa</taxon>
        <taxon>Arthropoda</taxon>
        <taxon>Hexapoda</taxon>
        <taxon>Insecta</taxon>
        <taxon>Pterygota</taxon>
        <taxon>Neoptera</taxon>
        <taxon>Polyneoptera</taxon>
        <taxon>Dictyoptera</taxon>
        <taxon>Blattodea</taxon>
        <taxon>Blattoidea</taxon>
        <taxon>Blattidae</taxon>
        <taxon>Blattinae</taxon>
        <taxon>Periplaneta</taxon>
    </lineage>
</organism>
<dbReference type="Proteomes" id="UP001148838">
    <property type="component" value="Unassembled WGS sequence"/>
</dbReference>
<keyword evidence="2" id="KW-1185">Reference proteome</keyword>
<evidence type="ECO:0000313" key="1">
    <source>
        <dbReference type="EMBL" id="KAJ4432927.1"/>
    </source>
</evidence>
<comment type="caution">
    <text evidence="1">The sequence shown here is derived from an EMBL/GenBank/DDBJ whole genome shotgun (WGS) entry which is preliminary data.</text>
</comment>
<proteinExistence type="predicted"/>
<protein>
    <submittedName>
        <fullName evidence="1">Uncharacterized protein</fullName>
    </submittedName>
</protein>